<feature type="domain" description="CDCP1 second and fifth CUB" evidence="5">
    <location>
        <begin position="106"/>
        <end position="211"/>
    </location>
</feature>
<dbReference type="PANTHER" id="PTHR14477">
    <property type="entry name" value="CUB DOMAIN-CONTAINING PROTEIN 1"/>
    <property type="match status" value="1"/>
</dbReference>
<feature type="domain" description="CDCP1 third and sixth CUB" evidence="3">
    <location>
        <begin position="416"/>
        <end position="512"/>
    </location>
</feature>
<reference evidence="6" key="1">
    <citation type="submission" date="2021-01" db="EMBL/GenBank/DDBJ databases">
        <title>A chromosome-scale assembly of European eel, Anguilla anguilla.</title>
        <authorList>
            <person name="Henkel C."/>
            <person name="Jong-Raadsen S.A."/>
            <person name="Dufour S."/>
            <person name="Weltzien F.-A."/>
            <person name="Palstra A.P."/>
            <person name="Pelster B."/>
            <person name="Spaink H.P."/>
            <person name="Van Den Thillart G.E."/>
            <person name="Jansen H."/>
            <person name="Zahm M."/>
            <person name="Klopp C."/>
            <person name="Cedric C."/>
            <person name="Louis A."/>
            <person name="Berthelot C."/>
            <person name="Parey E."/>
            <person name="Roest Crollius H."/>
            <person name="Montfort J."/>
            <person name="Robinson-Rechavi M."/>
            <person name="Bucao C."/>
            <person name="Bouchez O."/>
            <person name="Gislard M."/>
            <person name="Lluch J."/>
            <person name="Milhes M."/>
            <person name="Lampietro C."/>
            <person name="Lopez Roques C."/>
            <person name="Donnadieu C."/>
            <person name="Braasch I."/>
            <person name="Desvignes T."/>
            <person name="Postlethwait J."/>
            <person name="Bobe J."/>
            <person name="Guiguen Y."/>
            <person name="Dirks R."/>
        </authorList>
    </citation>
    <scope>NUCLEOTIDE SEQUENCE</scope>
    <source>
        <strain evidence="6">Tag_6206</strain>
        <tissue evidence="6">Liver</tissue>
    </source>
</reference>
<dbReference type="InterPro" id="IPR056269">
    <property type="entry name" value="CUB_CDCP1_2nd_5th"/>
</dbReference>
<evidence type="ECO:0000259" key="5">
    <source>
        <dbReference type="Pfam" id="PF23668"/>
    </source>
</evidence>
<organism evidence="6 7">
    <name type="scientific">Anguilla anguilla</name>
    <name type="common">European freshwater eel</name>
    <name type="synonym">Muraena anguilla</name>
    <dbReference type="NCBI Taxonomy" id="7936"/>
    <lineage>
        <taxon>Eukaryota</taxon>
        <taxon>Metazoa</taxon>
        <taxon>Chordata</taxon>
        <taxon>Craniata</taxon>
        <taxon>Vertebrata</taxon>
        <taxon>Euteleostomi</taxon>
        <taxon>Actinopterygii</taxon>
        <taxon>Neopterygii</taxon>
        <taxon>Teleostei</taxon>
        <taxon>Anguilliformes</taxon>
        <taxon>Anguillidae</taxon>
        <taxon>Anguilla</taxon>
    </lineage>
</organism>
<name>A0A9D3RUL8_ANGAN</name>
<dbReference type="InterPro" id="IPR038811">
    <property type="entry name" value="CDCP1"/>
</dbReference>
<evidence type="ECO:0008006" key="8">
    <source>
        <dbReference type="Google" id="ProtNLM"/>
    </source>
</evidence>
<proteinExistence type="predicted"/>
<dbReference type="Pfam" id="PF23668">
    <property type="entry name" value="CUB_CDCP1_2"/>
    <property type="match status" value="3"/>
</dbReference>
<evidence type="ECO:0000259" key="4">
    <source>
        <dbReference type="Pfam" id="PF23667"/>
    </source>
</evidence>
<dbReference type="Proteomes" id="UP001044222">
    <property type="component" value="Chromosome 9"/>
</dbReference>
<dbReference type="Pfam" id="PF23667">
    <property type="entry name" value="CUB_CDCP1_1"/>
    <property type="match status" value="2"/>
</dbReference>
<dbReference type="EMBL" id="JAFIRN010000009">
    <property type="protein sequence ID" value="KAG5842381.1"/>
    <property type="molecule type" value="Genomic_DNA"/>
</dbReference>
<feature type="domain" description="CDCP1 first CUB" evidence="4">
    <location>
        <begin position="27"/>
        <end position="99"/>
    </location>
</feature>
<keyword evidence="2" id="KW-0732">Signal</keyword>
<dbReference type="InterPro" id="IPR056268">
    <property type="entry name" value="CUB_CDCP1_1st"/>
</dbReference>
<gene>
    <name evidence="6" type="ORF">ANANG_G00177050</name>
</gene>
<dbReference type="AlphaFoldDB" id="A0A9D3RUL8"/>
<comment type="caution">
    <text evidence="6">The sequence shown here is derived from an EMBL/GenBank/DDBJ whole genome shotgun (WGS) entry which is preliminary data.</text>
</comment>
<evidence type="ECO:0000256" key="2">
    <source>
        <dbReference type="SAM" id="SignalP"/>
    </source>
</evidence>
<evidence type="ECO:0000259" key="3">
    <source>
        <dbReference type="Pfam" id="PF23665"/>
    </source>
</evidence>
<protein>
    <recommendedName>
        <fullName evidence="8">CUB domain-containing protein 1</fullName>
    </recommendedName>
</protein>
<sequence>MKFSTTNVALLLGTIVLLVSSISECLESSVTPEAGATVILGTSLPAEECSVCRVGGVNGSELACSSTLTLQPDENVILQYNCSNPPEAFTVEIQKTIECTKDSCSPAAGETQSSLFTDFKRTFIWNLTGAPETELGLDFPEDGLKKIAPPETCPDQYQYTMVSTLPSGDVRTEMFCRNGPVSHVDLPNKATVSLQVLGKENVNPSLFQITSKPLVKRSRKMLVAPDIDTAIYIRRVDTGSDCTVCSHEGSDPPKCSESLTLKSTQNVSVDFTCPQPQDTFEVEINRNIVCTETTCNGDVVLGEFPLFPEFNRTFTWDLRSPQLRAFQLDFLESGMKQVRSSESCPDQLSYSIITYQRSGPLTIGTFCRSGTITSVQVLYKGRLSVEVAGDRKVDPDTIKVLAGSEIRKLAVVDVKLPAQPAAAELFSANYPGHFPDDDLMTWVFTVPSKYNYSVNFLNYTAPRCLKKSVVVDYAQEGGKFTIGTKLTDLQPQGQQGSFTMSLTNCETDHRGKLPGLSLNFQVSVLKSSHPVLCNVDPQNNQEMTINIEKKDTGSHCEMKMDGVLKDKITVLPGTSAKLFFQDCIDEDLELTVSNTLGCQKWEECPVGGTLLNLPALPPCLPVPTQSITWHLMVPEDGTVDLLPSTDSLRQALPGQECQRMYSVIVAEEDGTPFGEFCPKGSISKVQIHSNVTVAVSPRALGRSQGSFFNVTFSREIAESYIFTLSPKVGTPAVVSTPNWPNTMRPSSTASWVVLLPPQYGANVAFTNISQPKCRDRHTSIKVQTLGSLEEMFSRREDEKQVELLSVPDSFYLNTSNCLPEKGDFNLLTSITLEKKSNNLLAIILGVVGGLLLLMFIVLAAVCVVIRKKKKKMAEQASIYIPKGNIFMPGDEHFPKSRANNESHVYASIEDAVVYGHLLQDPVYNGPVADQRDFYIPYAGPVDGNPLSGMEKAPGAGPEADMYRTFLDTSQGMGPPRPRTPVDRQESLGFLDRRMVNNELNTFKSNGDHTPCVSLL</sequence>
<keyword evidence="1" id="KW-1133">Transmembrane helix</keyword>
<feature type="domain" description="CDCP1 first CUB" evidence="4">
    <location>
        <begin position="219"/>
        <end position="290"/>
    </location>
</feature>
<feature type="transmembrane region" description="Helical" evidence="1">
    <location>
        <begin position="839"/>
        <end position="865"/>
    </location>
</feature>
<dbReference type="Pfam" id="PF23665">
    <property type="entry name" value="CDCP1_CUB_6"/>
    <property type="match status" value="2"/>
</dbReference>
<keyword evidence="7" id="KW-1185">Reference proteome</keyword>
<evidence type="ECO:0000313" key="7">
    <source>
        <dbReference type="Proteomes" id="UP001044222"/>
    </source>
</evidence>
<accession>A0A9D3RUL8</accession>
<evidence type="ECO:0000256" key="1">
    <source>
        <dbReference type="SAM" id="Phobius"/>
    </source>
</evidence>
<feature type="chain" id="PRO_5039049961" description="CUB domain-containing protein 1" evidence="2">
    <location>
        <begin position="26"/>
        <end position="1015"/>
    </location>
</feature>
<feature type="domain" description="CDCP1 second and fifth CUB" evidence="5">
    <location>
        <begin position="303"/>
        <end position="401"/>
    </location>
</feature>
<evidence type="ECO:0000313" key="6">
    <source>
        <dbReference type="EMBL" id="KAG5842381.1"/>
    </source>
</evidence>
<dbReference type="InterPro" id="IPR056266">
    <property type="entry name" value="CDCP1_CUB_3rd_6th"/>
</dbReference>
<keyword evidence="1" id="KW-0812">Transmembrane</keyword>
<dbReference type="PANTHER" id="PTHR14477:SF1">
    <property type="entry name" value="CUB DOMAIN-CONTAINING PROTEIN 1"/>
    <property type="match status" value="1"/>
</dbReference>
<feature type="domain" description="CDCP1 second and fifth CUB" evidence="5">
    <location>
        <begin position="617"/>
        <end position="711"/>
    </location>
</feature>
<feature type="domain" description="CDCP1 third and sixth CUB" evidence="3">
    <location>
        <begin position="718"/>
        <end position="831"/>
    </location>
</feature>
<keyword evidence="1" id="KW-0472">Membrane</keyword>
<feature type="signal peptide" evidence="2">
    <location>
        <begin position="1"/>
        <end position="25"/>
    </location>
</feature>